<dbReference type="InterPro" id="IPR056086">
    <property type="entry name" value="DUF7669"/>
</dbReference>
<proteinExistence type="predicted"/>
<sequence length="251" mass="27485">MNAQPSVWDLVRQFAEAQRGAWKQEEIVSWFRRHAPDQAKDGTVRSHVRGAAWNVGDRSQFSGRPPFLTRVDTGWFRLATEAELSAWRDASTAAPKTAGAPKLAPADDASDWHTEENVQSLLVDRLRSTGWTIVRTANTATGEHGVDVVAERHGTTIGVEVKGYPSKTYARGPNKGLPKPTSPTNQAGHWYSHAILAAMKLRVAQPSWLSVMAFPDFPKYRSLHAKTAAPLAAAGIEVWVISSEGAIEPLE</sequence>
<dbReference type="AlphaFoldDB" id="A0A4R1CHX9"/>
<dbReference type="InterPro" id="IPR011335">
    <property type="entry name" value="Restrct_endonuc-II-like"/>
</dbReference>
<name>A0A4R1CHX9_9ACTN</name>
<gene>
    <name evidence="3" type="ORF">EPD65_00300</name>
</gene>
<dbReference type="EMBL" id="SJZJ01000001">
    <property type="protein sequence ID" value="TCJ31053.1"/>
    <property type="molecule type" value="Genomic_DNA"/>
</dbReference>
<dbReference type="SUPFAM" id="SSF52980">
    <property type="entry name" value="Restriction endonuclease-like"/>
    <property type="match status" value="1"/>
</dbReference>
<protein>
    <recommendedName>
        <fullName evidence="2">DUF7669 domain-containing protein</fullName>
    </recommendedName>
</protein>
<comment type="caution">
    <text evidence="3">The sequence shown here is derived from an EMBL/GenBank/DDBJ whole genome shotgun (WGS) entry which is preliminary data.</text>
</comment>
<keyword evidence="4" id="KW-1185">Reference proteome</keyword>
<organism evidence="3 4">
    <name type="scientific">Nocardioides jejuensis</name>
    <dbReference type="NCBI Taxonomy" id="2502782"/>
    <lineage>
        <taxon>Bacteria</taxon>
        <taxon>Bacillati</taxon>
        <taxon>Actinomycetota</taxon>
        <taxon>Actinomycetes</taxon>
        <taxon>Propionibacteriales</taxon>
        <taxon>Nocardioidaceae</taxon>
        <taxon>Nocardioides</taxon>
    </lineage>
</organism>
<evidence type="ECO:0000256" key="1">
    <source>
        <dbReference type="SAM" id="MobiDB-lite"/>
    </source>
</evidence>
<evidence type="ECO:0000259" key="2">
    <source>
        <dbReference type="Pfam" id="PF24706"/>
    </source>
</evidence>
<dbReference type="OrthoDB" id="2833825at2"/>
<accession>A0A4R1CHX9</accession>
<feature type="region of interest" description="Disordered" evidence="1">
    <location>
        <begin position="89"/>
        <end position="110"/>
    </location>
</feature>
<evidence type="ECO:0000313" key="3">
    <source>
        <dbReference type="EMBL" id="TCJ31053.1"/>
    </source>
</evidence>
<evidence type="ECO:0000313" key="4">
    <source>
        <dbReference type="Proteomes" id="UP000295453"/>
    </source>
</evidence>
<dbReference type="RefSeq" id="WP_131580775.1">
    <property type="nucleotide sequence ID" value="NZ_SJZJ01000001.1"/>
</dbReference>
<dbReference type="Pfam" id="PF24706">
    <property type="entry name" value="DUF7669"/>
    <property type="match status" value="1"/>
</dbReference>
<dbReference type="Proteomes" id="UP000295453">
    <property type="component" value="Unassembled WGS sequence"/>
</dbReference>
<reference evidence="3 4" key="1">
    <citation type="submission" date="2019-03" db="EMBL/GenBank/DDBJ databases">
        <authorList>
            <person name="Kim M.K.M."/>
        </authorList>
    </citation>
    <scope>NUCLEOTIDE SEQUENCE [LARGE SCALE GENOMIC DNA]</scope>
    <source>
        <strain evidence="3 4">18JY15-6</strain>
    </source>
</reference>
<feature type="domain" description="DUF7669" evidence="2">
    <location>
        <begin position="6"/>
        <end position="78"/>
    </location>
</feature>